<dbReference type="Proteomes" id="UP000222542">
    <property type="component" value="Unassembled WGS sequence"/>
</dbReference>
<dbReference type="STRING" id="4072.A0A2G2YDB0"/>
<evidence type="ECO:0000313" key="2">
    <source>
        <dbReference type="EMBL" id="PHT67730.1"/>
    </source>
</evidence>
<dbReference type="SUPFAM" id="SSF52047">
    <property type="entry name" value="RNI-like"/>
    <property type="match status" value="1"/>
</dbReference>
<reference evidence="2 3" key="1">
    <citation type="journal article" date="2014" name="Nat. Genet.">
        <title>Genome sequence of the hot pepper provides insights into the evolution of pungency in Capsicum species.</title>
        <authorList>
            <person name="Kim S."/>
            <person name="Park M."/>
            <person name="Yeom S.I."/>
            <person name="Kim Y.M."/>
            <person name="Lee J.M."/>
            <person name="Lee H.A."/>
            <person name="Seo E."/>
            <person name="Choi J."/>
            <person name="Cheong K."/>
            <person name="Kim K.T."/>
            <person name="Jung K."/>
            <person name="Lee G.W."/>
            <person name="Oh S.K."/>
            <person name="Bae C."/>
            <person name="Kim S.B."/>
            <person name="Lee H.Y."/>
            <person name="Kim S.Y."/>
            <person name="Kim M.S."/>
            <person name="Kang B.C."/>
            <person name="Jo Y.D."/>
            <person name="Yang H.B."/>
            <person name="Jeong H.J."/>
            <person name="Kang W.H."/>
            <person name="Kwon J.K."/>
            <person name="Shin C."/>
            <person name="Lim J.Y."/>
            <person name="Park J.H."/>
            <person name="Huh J.H."/>
            <person name="Kim J.S."/>
            <person name="Kim B.D."/>
            <person name="Cohen O."/>
            <person name="Paran I."/>
            <person name="Suh M.C."/>
            <person name="Lee S.B."/>
            <person name="Kim Y.K."/>
            <person name="Shin Y."/>
            <person name="Noh S.J."/>
            <person name="Park J."/>
            <person name="Seo Y.S."/>
            <person name="Kwon S.Y."/>
            <person name="Kim H.A."/>
            <person name="Park J.M."/>
            <person name="Kim H.J."/>
            <person name="Choi S.B."/>
            <person name="Bosland P.W."/>
            <person name="Reeves G."/>
            <person name="Jo S.H."/>
            <person name="Lee B.W."/>
            <person name="Cho H.T."/>
            <person name="Choi H.S."/>
            <person name="Lee M.S."/>
            <person name="Yu Y."/>
            <person name="Do Choi Y."/>
            <person name="Park B.S."/>
            <person name="van Deynze A."/>
            <person name="Ashrafi H."/>
            <person name="Hill T."/>
            <person name="Kim W.T."/>
            <person name="Pai H.S."/>
            <person name="Ahn H.K."/>
            <person name="Yeam I."/>
            <person name="Giovannoni J.J."/>
            <person name="Rose J.K."/>
            <person name="Sorensen I."/>
            <person name="Lee S.J."/>
            <person name="Kim R.W."/>
            <person name="Choi I.Y."/>
            <person name="Choi B.S."/>
            <person name="Lim J.S."/>
            <person name="Lee Y.H."/>
            <person name="Choi D."/>
        </authorList>
    </citation>
    <scope>NUCLEOTIDE SEQUENCE [LARGE SCALE GENOMIC DNA]</scope>
    <source>
        <strain evidence="3">cv. CM334</strain>
    </source>
</reference>
<name>A0A2G2YDB0_CAPAN</name>
<gene>
    <name evidence="2" type="ORF">T459_27217</name>
</gene>
<dbReference type="InterPro" id="IPR053772">
    <property type="entry name" value="At1g61320/At1g61330-like"/>
</dbReference>
<evidence type="ECO:0000259" key="1">
    <source>
        <dbReference type="Pfam" id="PF23622"/>
    </source>
</evidence>
<sequence>MDAIMERYRDGRIPIEKLSFSVSTKVEVFPWIDKWLGIAIQNDVKDLEFGYMDSGYSTLLYLDPLPVFTMLTAKSLRKLVVKDCHLTKATLWSSGSVATYYDSLRELSLLGVRLNDNMLQTLLAICPMIVHFTIKHCVGLSKIELRNLQKIKMVSIYMDRKQPVEIQTPTLEYCFCCGHTGNFLDLEISVSESEIFKAIMCEDI</sequence>
<accession>A0A2G2YDB0</accession>
<keyword evidence="3" id="KW-1185">Reference proteome</keyword>
<dbReference type="AlphaFoldDB" id="A0A2G2YDB0"/>
<dbReference type="InterPro" id="IPR032675">
    <property type="entry name" value="LRR_dom_sf"/>
</dbReference>
<dbReference type="OMA" id="AIMCEDI"/>
<dbReference type="InterPro" id="IPR055357">
    <property type="entry name" value="LRR_At1g61320_AtMIF1"/>
</dbReference>
<organism evidence="2 3">
    <name type="scientific">Capsicum annuum</name>
    <name type="common">Capsicum pepper</name>
    <dbReference type="NCBI Taxonomy" id="4072"/>
    <lineage>
        <taxon>Eukaryota</taxon>
        <taxon>Viridiplantae</taxon>
        <taxon>Streptophyta</taxon>
        <taxon>Embryophyta</taxon>
        <taxon>Tracheophyta</taxon>
        <taxon>Spermatophyta</taxon>
        <taxon>Magnoliopsida</taxon>
        <taxon>eudicotyledons</taxon>
        <taxon>Gunneridae</taxon>
        <taxon>Pentapetalae</taxon>
        <taxon>asterids</taxon>
        <taxon>lamiids</taxon>
        <taxon>Solanales</taxon>
        <taxon>Solanaceae</taxon>
        <taxon>Solanoideae</taxon>
        <taxon>Capsiceae</taxon>
        <taxon>Capsicum</taxon>
    </lineage>
</organism>
<protein>
    <recommendedName>
        <fullName evidence="1">At1g61320/AtMIF1 LRR domain-containing protein</fullName>
    </recommendedName>
</protein>
<comment type="caution">
    <text evidence="2">The sequence shown here is derived from an EMBL/GenBank/DDBJ whole genome shotgun (WGS) entry which is preliminary data.</text>
</comment>
<proteinExistence type="predicted"/>
<dbReference type="EMBL" id="AYRZ02000011">
    <property type="protein sequence ID" value="PHT67730.1"/>
    <property type="molecule type" value="Genomic_DNA"/>
</dbReference>
<dbReference type="Pfam" id="PF23622">
    <property type="entry name" value="LRR_At1g61320_AtMIF1"/>
    <property type="match status" value="1"/>
</dbReference>
<evidence type="ECO:0000313" key="3">
    <source>
        <dbReference type="Proteomes" id="UP000222542"/>
    </source>
</evidence>
<feature type="domain" description="At1g61320/AtMIF1 LRR" evidence="1">
    <location>
        <begin position="14"/>
        <end position="186"/>
    </location>
</feature>
<dbReference type="Gene3D" id="3.80.10.10">
    <property type="entry name" value="Ribonuclease Inhibitor"/>
    <property type="match status" value="1"/>
</dbReference>
<dbReference type="PANTHER" id="PTHR34145:SF68">
    <property type="entry name" value="FBD DOMAIN-CONTAINING PROTEIN"/>
    <property type="match status" value="1"/>
</dbReference>
<dbReference type="PANTHER" id="PTHR34145">
    <property type="entry name" value="OS02G0105600 PROTEIN"/>
    <property type="match status" value="1"/>
</dbReference>
<reference evidence="2 3" key="2">
    <citation type="journal article" date="2017" name="Genome Biol.">
        <title>New reference genome sequences of hot pepper reveal the massive evolution of plant disease-resistance genes by retroduplication.</title>
        <authorList>
            <person name="Kim S."/>
            <person name="Park J."/>
            <person name="Yeom S.I."/>
            <person name="Kim Y.M."/>
            <person name="Seo E."/>
            <person name="Kim K.T."/>
            <person name="Kim M.S."/>
            <person name="Lee J.M."/>
            <person name="Cheong K."/>
            <person name="Shin H.S."/>
            <person name="Kim S.B."/>
            <person name="Han K."/>
            <person name="Lee J."/>
            <person name="Park M."/>
            <person name="Lee H.A."/>
            <person name="Lee H.Y."/>
            <person name="Lee Y."/>
            <person name="Oh S."/>
            <person name="Lee J.H."/>
            <person name="Choi E."/>
            <person name="Choi E."/>
            <person name="Lee S.E."/>
            <person name="Jeon J."/>
            <person name="Kim H."/>
            <person name="Choi G."/>
            <person name="Song H."/>
            <person name="Lee J."/>
            <person name="Lee S.C."/>
            <person name="Kwon J.K."/>
            <person name="Lee H.Y."/>
            <person name="Koo N."/>
            <person name="Hong Y."/>
            <person name="Kim R.W."/>
            <person name="Kang W.H."/>
            <person name="Huh J.H."/>
            <person name="Kang B.C."/>
            <person name="Yang T.J."/>
            <person name="Lee Y.H."/>
            <person name="Bennetzen J.L."/>
            <person name="Choi D."/>
        </authorList>
    </citation>
    <scope>NUCLEOTIDE SEQUENCE [LARGE SCALE GENOMIC DNA]</scope>
    <source>
        <strain evidence="3">cv. CM334</strain>
    </source>
</reference>
<dbReference type="Gramene" id="PHT67730">
    <property type="protein sequence ID" value="PHT67730"/>
    <property type="gene ID" value="T459_27217"/>
</dbReference>